<keyword evidence="4 10" id="KW-0256">Endoplasmic reticulum</keyword>
<dbReference type="SUPFAM" id="SSF49899">
    <property type="entry name" value="Concanavalin A-like lectins/glucanases"/>
    <property type="match status" value="1"/>
</dbReference>
<evidence type="ECO:0000313" key="13">
    <source>
        <dbReference type="Proteomes" id="UP000440578"/>
    </source>
</evidence>
<dbReference type="Gene3D" id="2.60.120.200">
    <property type="match status" value="1"/>
</dbReference>
<comment type="subcellular location">
    <subcellularLocation>
        <location evidence="1">Endoplasmic reticulum membrane</location>
        <topology evidence="1">Single-pass type I membrane protein</topology>
    </subcellularLocation>
</comment>
<evidence type="ECO:0000256" key="8">
    <source>
        <dbReference type="ARBA" id="ARBA00053392"/>
    </source>
</evidence>
<proteinExistence type="inferred from homology"/>
<keyword evidence="13" id="KW-1185">Reference proteome</keyword>
<organism evidence="12 13">
    <name type="scientific">Amphibalanus amphitrite</name>
    <name type="common">Striped barnacle</name>
    <name type="synonym">Balanus amphitrite</name>
    <dbReference type="NCBI Taxonomy" id="1232801"/>
    <lineage>
        <taxon>Eukaryota</taxon>
        <taxon>Metazoa</taxon>
        <taxon>Ecdysozoa</taxon>
        <taxon>Arthropoda</taxon>
        <taxon>Crustacea</taxon>
        <taxon>Multicrustacea</taxon>
        <taxon>Cirripedia</taxon>
        <taxon>Thoracica</taxon>
        <taxon>Thoracicalcarea</taxon>
        <taxon>Balanomorpha</taxon>
        <taxon>Balanoidea</taxon>
        <taxon>Balanidae</taxon>
        <taxon>Amphibalaninae</taxon>
        <taxon>Amphibalanus</taxon>
    </lineage>
</organism>
<dbReference type="OrthoDB" id="1938156at2759"/>
<keyword evidence="7 10" id="KW-0143">Chaperone</keyword>
<feature type="compositionally biased region" description="Basic and acidic residues" evidence="11">
    <location>
        <begin position="542"/>
        <end position="553"/>
    </location>
</feature>
<dbReference type="Pfam" id="PF00262">
    <property type="entry name" value="Calreticulin"/>
    <property type="match status" value="1"/>
</dbReference>
<dbReference type="InterPro" id="IPR001580">
    <property type="entry name" value="Calret/calnex"/>
</dbReference>
<dbReference type="GO" id="GO:0006457">
    <property type="term" value="P:protein folding"/>
    <property type="evidence" value="ECO:0007669"/>
    <property type="project" value="InterPro"/>
</dbReference>
<dbReference type="InterPro" id="IPR013320">
    <property type="entry name" value="ConA-like_dom_sf"/>
</dbReference>
<keyword evidence="6 10" id="KW-0472">Membrane</keyword>
<dbReference type="PANTHER" id="PTHR11073:SF1">
    <property type="entry name" value="CALNEXIN 14D-RELATED"/>
    <property type="match status" value="1"/>
</dbReference>
<feature type="compositionally biased region" description="Acidic residues" evidence="11">
    <location>
        <begin position="488"/>
        <end position="528"/>
    </location>
</feature>
<comment type="function">
    <text evidence="8">Calcium-binding protein that interacts with newly synthesized monoglucosylated glycoproteins in the endoplasmic reticulum. It may act in assisting protein assembly and/or in the retention within the ER of unassembled protein subunits. It seems to play a major role in the quality control apparatus of the ER by the retention of incorrectly folded proteins. Required for embryogenesis and larval development under heat and ER stress conditions. May be important for germ cell development. Involved in neuronal necrotic cell death.</text>
</comment>
<dbReference type="Proteomes" id="UP000440578">
    <property type="component" value="Unassembled WGS sequence"/>
</dbReference>
<feature type="compositionally biased region" description="Basic residues" evidence="11">
    <location>
        <begin position="565"/>
        <end position="574"/>
    </location>
</feature>
<feature type="transmembrane region" description="Helical" evidence="10">
    <location>
        <begin position="448"/>
        <end position="467"/>
    </location>
</feature>
<evidence type="ECO:0000256" key="9">
    <source>
        <dbReference type="PIRSR" id="PIRSR601580-3"/>
    </source>
</evidence>
<evidence type="ECO:0000256" key="6">
    <source>
        <dbReference type="ARBA" id="ARBA00023136"/>
    </source>
</evidence>
<comment type="similarity">
    <text evidence="2 10">Belongs to the calreticulin family.</text>
</comment>
<feature type="region of interest" description="Disordered" evidence="11">
    <location>
        <begin position="1"/>
        <end position="25"/>
    </location>
</feature>
<evidence type="ECO:0000313" key="12">
    <source>
        <dbReference type="EMBL" id="KAF0301673.1"/>
    </source>
</evidence>
<keyword evidence="3 10" id="KW-0812">Transmembrane</keyword>
<reference evidence="12 13" key="1">
    <citation type="submission" date="2019-07" db="EMBL/GenBank/DDBJ databases">
        <title>Draft genome assembly of a fouling barnacle, Amphibalanus amphitrite (Darwin, 1854): The first reference genome for Thecostraca.</title>
        <authorList>
            <person name="Kim W."/>
        </authorList>
    </citation>
    <scope>NUCLEOTIDE SEQUENCE [LARGE SCALE GENOMIC DNA]</scope>
    <source>
        <strain evidence="12">SNU_AA5</strain>
        <tissue evidence="12">Soma without cirri and trophi</tissue>
    </source>
</reference>
<feature type="region of interest" description="Disordered" evidence="11">
    <location>
        <begin position="227"/>
        <end position="311"/>
    </location>
</feature>
<evidence type="ECO:0000256" key="10">
    <source>
        <dbReference type="RuleBase" id="RU362126"/>
    </source>
</evidence>
<evidence type="ECO:0000256" key="1">
    <source>
        <dbReference type="ARBA" id="ARBA00004115"/>
    </source>
</evidence>
<dbReference type="PROSITE" id="PS00804">
    <property type="entry name" value="CALRETICULIN_2"/>
    <property type="match status" value="1"/>
</dbReference>
<evidence type="ECO:0000256" key="2">
    <source>
        <dbReference type="ARBA" id="ARBA00010983"/>
    </source>
</evidence>
<dbReference type="FunFam" id="2.10.250.10:FF:000001">
    <property type="entry name" value="Calnexin homolog"/>
    <property type="match status" value="1"/>
</dbReference>
<feature type="disulfide bond" evidence="9">
    <location>
        <begin position="126"/>
        <end position="160"/>
    </location>
</feature>
<dbReference type="AlphaFoldDB" id="A0A6A4W6R2"/>
<evidence type="ECO:0000256" key="3">
    <source>
        <dbReference type="ARBA" id="ARBA00022692"/>
    </source>
</evidence>
<comment type="caution">
    <text evidence="12">The sequence shown here is derived from an EMBL/GenBank/DDBJ whole genome shotgun (WGS) entry which is preliminary data.</text>
</comment>
<dbReference type="GO" id="GO:0036503">
    <property type="term" value="P:ERAD pathway"/>
    <property type="evidence" value="ECO:0007669"/>
    <property type="project" value="TreeGrafter"/>
</dbReference>
<dbReference type="SUPFAM" id="SSF63887">
    <property type="entry name" value="P-domain of calnexin/calreticulin"/>
    <property type="match status" value="1"/>
</dbReference>
<keyword evidence="5 10" id="KW-1133">Transmembrane helix</keyword>
<dbReference type="GO" id="GO:0005789">
    <property type="term" value="C:endoplasmic reticulum membrane"/>
    <property type="evidence" value="ECO:0007669"/>
    <property type="project" value="UniProtKB-SubCell"/>
</dbReference>
<dbReference type="GO" id="GO:0051082">
    <property type="term" value="F:unfolded protein binding"/>
    <property type="evidence" value="ECO:0007669"/>
    <property type="project" value="InterPro"/>
</dbReference>
<feature type="compositionally biased region" description="Basic and acidic residues" evidence="11">
    <location>
        <begin position="478"/>
        <end position="487"/>
    </location>
</feature>
<name>A0A6A4W6R2_AMPAM</name>
<evidence type="ECO:0000256" key="5">
    <source>
        <dbReference type="ARBA" id="ARBA00022989"/>
    </source>
</evidence>
<dbReference type="InterPro" id="IPR018124">
    <property type="entry name" value="Calret/calnex_CS"/>
</dbReference>
<evidence type="ECO:0000256" key="7">
    <source>
        <dbReference type="ARBA" id="ARBA00023186"/>
    </source>
</evidence>
<feature type="region of interest" description="Disordered" evidence="11">
    <location>
        <begin position="474"/>
        <end position="574"/>
    </location>
</feature>
<dbReference type="PROSITE" id="PS00805">
    <property type="entry name" value="CALRETICULIN_REPEAT"/>
    <property type="match status" value="1"/>
</dbReference>
<evidence type="ECO:0000256" key="11">
    <source>
        <dbReference type="SAM" id="MobiDB-lite"/>
    </source>
</evidence>
<feature type="compositionally biased region" description="Acidic residues" evidence="11">
    <location>
        <begin position="290"/>
        <end position="300"/>
    </location>
</feature>
<dbReference type="EMBL" id="VIIS01001136">
    <property type="protein sequence ID" value="KAF0301673.1"/>
    <property type="molecule type" value="Genomic_DNA"/>
</dbReference>
<protein>
    <submittedName>
        <fullName evidence="12">Calnexin</fullName>
    </submittedName>
</protein>
<feature type="compositionally biased region" description="Basic and acidic residues" evidence="11">
    <location>
        <begin position="246"/>
        <end position="268"/>
    </location>
</feature>
<gene>
    <name evidence="12" type="primary">CANX_1</name>
    <name evidence="12" type="ORF">FJT64_026089</name>
</gene>
<dbReference type="PRINTS" id="PR00626">
    <property type="entry name" value="CALRETICULIN"/>
</dbReference>
<dbReference type="FunFam" id="2.60.120.200:FF:000011">
    <property type="entry name" value="Probable calnexin"/>
    <property type="match status" value="1"/>
</dbReference>
<keyword evidence="9" id="KW-1015">Disulfide bond</keyword>
<sequence>MSLLPAAKQEPHQGEEGAPEEIPYASPTVPRDAFFAEHFDDPAAFERRWVRSQAKKDGADDEIAKYDGEWEIAPLVKHALQGDRGLVLKTRAKHAAISSRLTKPFHFLTKPLVVQYEVNLQNGQECGGAYLKLLSDSPDLSPAGFRDQTPYTIMFGPDKCGNDNKLHFIFRHRNPVTGQYEEKHAKRATGAIDSAFTDKATHLYRLVVRPDNSFEIYLDDKVVNSGNLLEDMTPPVNPPEEIDDPTDSRPADWDEREKIPDPDATKPDDWDEDAPAKIVDTSAEMPAGWLEDEPEMVPDPEAEKPDDWDTEMDGEWEPALISNPACANAPGCGPWKAPMVDNPAYKGKWRAPMIDNPAYKGKWAPRRIANPAYFKDTEPFKMTSIGAVGMELWSMSDGIYFDNILISDSLVDAQQFAEETFQLKSKKRQSKEAGVIERFLKYSNERPWLYAVYVLLLALPVVLIAFFCCSGPSNKADAAGRRKKTDEPEQDDEVPADGDEQEEEQDEQEEQEEQEDAGEEQEEQEESPEAAGDAAGQEQEEGEPHKDSGDERAAPGGEGDAPRSPPRRRRPRRD</sequence>
<dbReference type="PANTHER" id="PTHR11073">
    <property type="entry name" value="CALRETICULIN AND CALNEXIN"/>
    <property type="match status" value="1"/>
</dbReference>
<evidence type="ECO:0000256" key="4">
    <source>
        <dbReference type="ARBA" id="ARBA00022824"/>
    </source>
</evidence>
<dbReference type="Gene3D" id="2.10.250.10">
    <property type="entry name" value="Calreticulin/calnexin, P domain"/>
    <property type="match status" value="1"/>
</dbReference>
<dbReference type="GO" id="GO:0005509">
    <property type="term" value="F:calcium ion binding"/>
    <property type="evidence" value="ECO:0007669"/>
    <property type="project" value="InterPro"/>
</dbReference>
<accession>A0A6A4W6R2</accession>
<dbReference type="InterPro" id="IPR009033">
    <property type="entry name" value="Calreticulin/calnexin_P_dom_sf"/>
</dbReference>
<dbReference type="PROSITE" id="PS00803">
    <property type="entry name" value="CALRETICULIN_1"/>
    <property type="match status" value="1"/>
</dbReference>